<evidence type="ECO:0000256" key="2">
    <source>
        <dbReference type="ARBA" id="ARBA00022448"/>
    </source>
</evidence>
<dbReference type="PANTHER" id="PTHR30043:SF1">
    <property type="entry name" value="ABC TRANSPORT SYSTEM PERMEASE PROTEIN P69"/>
    <property type="match status" value="1"/>
</dbReference>
<dbReference type="PROSITE" id="PS50928">
    <property type="entry name" value="ABC_TM1"/>
    <property type="match status" value="1"/>
</dbReference>
<dbReference type="RefSeq" id="WP_226608758.1">
    <property type="nucleotide sequence ID" value="NZ_JAJAQI010000018.1"/>
</dbReference>
<gene>
    <name evidence="9" type="primary">phnE</name>
    <name evidence="9" type="ORF">LHA35_13290</name>
</gene>
<keyword evidence="5 7" id="KW-1133">Transmembrane helix</keyword>
<comment type="subcellular location">
    <subcellularLocation>
        <location evidence="1 7">Cell membrane</location>
        <topology evidence="1 7">Multi-pass membrane protein</topology>
    </subcellularLocation>
</comment>
<comment type="similarity">
    <text evidence="7">Belongs to the binding-protein-dependent transport system permease family.</text>
</comment>
<dbReference type="GO" id="GO:0015416">
    <property type="term" value="F:ABC-type phosphonate transporter activity"/>
    <property type="evidence" value="ECO:0007669"/>
    <property type="project" value="InterPro"/>
</dbReference>
<dbReference type="PANTHER" id="PTHR30043">
    <property type="entry name" value="PHOSPHONATES TRANSPORT SYSTEM PERMEASE PROTEIN"/>
    <property type="match status" value="1"/>
</dbReference>
<feature type="transmembrane region" description="Helical" evidence="7">
    <location>
        <begin position="273"/>
        <end position="290"/>
    </location>
</feature>
<evidence type="ECO:0000259" key="8">
    <source>
        <dbReference type="PROSITE" id="PS50928"/>
    </source>
</evidence>
<feature type="transmembrane region" description="Helical" evidence="7">
    <location>
        <begin position="114"/>
        <end position="139"/>
    </location>
</feature>
<dbReference type="InterPro" id="IPR005769">
    <property type="entry name" value="PhnE/PtxC"/>
</dbReference>
<evidence type="ECO:0000256" key="5">
    <source>
        <dbReference type="ARBA" id="ARBA00022989"/>
    </source>
</evidence>
<feature type="transmembrane region" description="Helical" evidence="7">
    <location>
        <begin position="35"/>
        <end position="53"/>
    </location>
</feature>
<protein>
    <submittedName>
        <fullName evidence="9">Phosphonate ABC transporter, permease protein PhnE</fullName>
    </submittedName>
</protein>
<reference evidence="9" key="1">
    <citation type="submission" date="2021-10" db="EMBL/GenBank/DDBJ databases">
        <title>Roseicella aerolatum sp. nov., isolated from aerosols of e-waste dismantling site.</title>
        <authorList>
            <person name="Qin T."/>
        </authorList>
    </citation>
    <scope>NUCLEOTIDE SEQUENCE</scope>
    <source>
        <strain evidence="9">GB24</strain>
    </source>
</reference>
<dbReference type="Pfam" id="PF00528">
    <property type="entry name" value="BPD_transp_1"/>
    <property type="match status" value="1"/>
</dbReference>
<accession>A0A9X1IE23</accession>
<dbReference type="GO" id="GO:0005886">
    <property type="term" value="C:plasma membrane"/>
    <property type="evidence" value="ECO:0007669"/>
    <property type="project" value="UniProtKB-SubCell"/>
</dbReference>
<keyword evidence="2 7" id="KW-0813">Transport</keyword>
<dbReference type="Gene3D" id="1.10.3720.10">
    <property type="entry name" value="MetI-like"/>
    <property type="match status" value="1"/>
</dbReference>
<evidence type="ECO:0000313" key="10">
    <source>
        <dbReference type="Proteomes" id="UP001139311"/>
    </source>
</evidence>
<dbReference type="NCBIfam" id="TIGR01097">
    <property type="entry name" value="PhnE"/>
    <property type="match status" value="1"/>
</dbReference>
<evidence type="ECO:0000256" key="6">
    <source>
        <dbReference type="ARBA" id="ARBA00023136"/>
    </source>
</evidence>
<evidence type="ECO:0000256" key="1">
    <source>
        <dbReference type="ARBA" id="ARBA00004651"/>
    </source>
</evidence>
<dbReference type="AlphaFoldDB" id="A0A9X1IE23"/>
<sequence>MTTPVLRHDGADPPDAAVARGEAAFRAARARRRRATLLGLALLAACLLASAWMSEVRPATLAEGLPRVGDYFHRILPTLRWPVLLAGSETEGSLASWFYRLDSWAWLLFETANMAALATLLGAGAALLLAFPAARNLGAGTLAMQLARRGLEAMRTVPEIVFALILVWAFGVGPLAGILAIALHTAGALGKLFAEAIENAAMGPWEGVRAAGGSWAQGCRFAILPQVLPNLLSYALLRFEINLRSASVIGFVGGGGIGEELYTVIAQNYYEEISAIVVLILLAVAAIDLLSERLRHRVIGAVGGAA</sequence>
<dbReference type="EMBL" id="JAJAQI010000018">
    <property type="protein sequence ID" value="MCB4822707.1"/>
    <property type="molecule type" value="Genomic_DNA"/>
</dbReference>
<evidence type="ECO:0000313" key="9">
    <source>
        <dbReference type="EMBL" id="MCB4822707.1"/>
    </source>
</evidence>
<keyword evidence="4 7" id="KW-0812">Transmembrane</keyword>
<keyword evidence="3" id="KW-1003">Cell membrane</keyword>
<evidence type="ECO:0000256" key="7">
    <source>
        <dbReference type="RuleBase" id="RU363032"/>
    </source>
</evidence>
<dbReference type="InterPro" id="IPR000515">
    <property type="entry name" value="MetI-like"/>
</dbReference>
<evidence type="ECO:0000256" key="3">
    <source>
        <dbReference type="ARBA" id="ARBA00022475"/>
    </source>
</evidence>
<feature type="domain" description="ABC transmembrane type-1" evidence="8">
    <location>
        <begin position="108"/>
        <end position="291"/>
    </location>
</feature>
<organism evidence="9 10">
    <name type="scientific">Roseicella aerolata</name>
    <dbReference type="NCBI Taxonomy" id="2883479"/>
    <lineage>
        <taxon>Bacteria</taxon>
        <taxon>Pseudomonadati</taxon>
        <taxon>Pseudomonadota</taxon>
        <taxon>Alphaproteobacteria</taxon>
        <taxon>Acetobacterales</taxon>
        <taxon>Roseomonadaceae</taxon>
        <taxon>Roseicella</taxon>
    </lineage>
</organism>
<dbReference type="Proteomes" id="UP001139311">
    <property type="component" value="Unassembled WGS sequence"/>
</dbReference>
<proteinExistence type="inferred from homology"/>
<dbReference type="CDD" id="cd06261">
    <property type="entry name" value="TM_PBP2"/>
    <property type="match status" value="1"/>
</dbReference>
<dbReference type="InterPro" id="IPR035906">
    <property type="entry name" value="MetI-like_sf"/>
</dbReference>
<name>A0A9X1IE23_9PROT</name>
<feature type="transmembrane region" description="Helical" evidence="7">
    <location>
        <begin position="160"/>
        <end position="183"/>
    </location>
</feature>
<keyword evidence="6 7" id="KW-0472">Membrane</keyword>
<dbReference type="SUPFAM" id="SSF161098">
    <property type="entry name" value="MetI-like"/>
    <property type="match status" value="1"/>
</dbReference>
<keyword evidence="10" id="KW-1185">Reference proteome</keyword>
<evidence type="ECO:0000256" key="4">
    <source>
        <dbReference type="ARBA" id="ARBA00022692"/>
    </source>
</evidence>
<comment type="caution">
    <text evidence="9">The sequence shown here is derived from an EMBL/GenBank/DDBJ whole genome shotgun (WGS) entry which is preliminary data.</text>
</comment>